<dbReference type="CDD" id="cd05379">
    <property type="entry name" value="CAP_bacterial"/>
    <property type="match status" value="1"/>
</dbReference>
<evidence type="ECO:0000313" key="1">
    <source>
        <dbReference type="EMBL" id="BDI32723.1"/>
    </source>
</evidence>
<dbReference type="AlphaFoldDB" id="A0A402CQ59"/>
<dbReference type="RefSeq" id="WP_165863923.1">
    <property type="nucleotide sequence ID" value="NZ_AP025739.1"/>
</dbReference>
<dbReference type="FunCoup" id="A0A402CQ59">
    <property type="interactions" value="6"/>
</dbReference>
<organism evidence="1 2">
    <name type="scientific">Capsulimonas corticalis</name>
    <dbReference type="NCBI Taxonomy" id="2219043"/>
    <lineage>
        <taxon>Bacteria</taxon>
        <taxon>Bacillati</taxon>
        <taxon>Armatimonadota</taxon>
        <taxon>Armatimonadia</taxon>
        <taxon>Capsulimonadales</taxon>
        <taxon>Capsulimonadaceae</taxon>
        <taxon>Capsulimonas</taxon>
    </lineage>
</organism>
<dbReference type="InterPro" id="IPR014044">
    <property type="entry name" value="CAP_dom"/>
</dbReference>
<dbReference type="EMBL" id="AP025739">
    <property type="protein sequence ID" value="BDI32723.1"/>
    <property type="molecule type" value="Genomic_DNA"/>
</dbReference>
<reference evidence="1 2" key="1">
    <citation type="journal article" date="2019" name="Int. J. Syst. Evol. Microbiol.">
        <title>Capsulimonas corticalis gen. nov., sp. nov., an aerobic capsulated bacterium, of a novel bacterial order, Capsulimonadales ord. nov., of the class Armatimonadia of the phylum Armatimonadetes.</title>
        <authorList>
            <person name="Li J."/>
            <person name="Kudo C."/>
            <person name="Tonouchi A."/>
        </authorList>
    </citation>
    <scope>NUCLEOTIDE SEQUENCE [LARGE SCALE GENOMIC DNA]</scope>
    <source>
        <strain evidence="1 2">AX-7</strain>
    </source>
</reference>
<sequence length="191" mass="21104">MKKQEVGRIFSLCFALAAIAPPMPSIAAPKTTIQVHSQAPAAGMPTPSEAEFIQRVNAERTKRGLNALTLDPVLMETARAHSRDMGERDYFSHHSPAPAPKTPMLRYVKDLESCGGSEPDTILVGENIYYCSVYTKDFGVKYGHQSLMESPAHRANILEPRFQKVGVGIYIDPIGQFYVTEMFLRDTPSSS</sequence>
<protein>
    <submittedName>
        <fullName evidence="1">Uncharacterized protein</fullName>
    </submittedName>
</protein>
<dbReference type="Pfam" id="PF00188">
    <property type="entry name" value="CAP"/>
    <property type="match status" value="1"/>
</dbReference>
<proteinExistence type="predicted"/>
<evidence type="ECO:0000313" key="2">
    <source>
        <dbReference type="Proteomes" id="UP000287394"/>
    </source>
</evidence>
<name>A0A402CQ59_9BACT</name>
<dbReference type="PANTHER" id="PTHR31157:SF1">
    <property type="entry name" value="SCP DOMAIN-CONTAINING PROTEIN"/>
    <property type="match status" value="1"/>
</dbReference>
<dbReference type="SUPFAM" id="SSF55797">
    <property type="entry name" value="PR-1-like"/>
    <property type="match status" value="1"/>
</dbReference>
<dbReference type="KEGG" id="ccot:CCAX7_47740"/>
<dbReference type="Proteomes" id="UP000287394">
    <property type="component" value="Chromosome"/>
</dbReference>
<dbReference type="Gene3D" id="3.40.33.10">
    <property type="entry name" value="CAP"/>
    <property type="match status" value="1"/>
</dbReference>
<dbReference type="PANTHER" id="PTHR31157">
    <property type="entry name" value="SCP DOMAIN-CONTAINING PROTEIN"/>
    <property type="match status" value="1"/>
</dbReference>
<gene>
    <name evidence="1" type="ORF">CCAX7_47740</name>
</gene>
<accession>A0A402CQ59</accession>
<keyword evidence="2" id="KW-1185">Reference proteome</keyword>
<dbReference type="InterPro" id="IPR035940">
    <property type="entry name" value="CAP_sf"/>
</dbReference>